<sequence length="106" mass="12142">MAFLGFEDGTIDFINTKRDLLNGTFEKELDRGIRSSAKEELLSLSACAEEGKRKLRGRQSNSIFWEWGIQVRVHSGITWRKEFARSERGSTLVEVDIESRTSWSGE</sequence>
<reference evidence="1 2" key="1">
    <citation type="journal article" date="2022" name="G3 (Bethesda)">
        <title>Whole-genome sequence and methylome profiling of the almond [Prunus dulcis (Mill.) D.A. Webb] cultivar 'Nonpareil'.</title>
        <authorList>
            <person name="D'Amico-Willman K.M."/>
            <person name="Ouma W.Z."/>
            <person name="Meulia T."/>
            <person name="Sideli G.M."/>
            <person name="Gradziel T.M."/>
            <person name="Fresnedo-Ramirez J."/>
        </authorList>
    </citation>
    <scope>NUCLEOTIDE SEQUENCE [LARGE SCALE GENOMIC DNA]</scope>
    <source>
        <strain evidence="1">Clone GOH B32 T37-40</strain>
    </source>
</reference>
<evidence type="ECO:0000313" key="1">
    <source>
        <dbReference type="EMBL" id="KAI5311552.1"/>
    </source>
</evidence>
<name>A0AAD4UTJ5_PRUDU</name>
<proteinExistence type="predicted"/>
<comment type="caution">
    <text evidence="1">The sequence shown here is derived from an EMBL/GenBank/DDBJ whole genome shotgun (WGS) entry which is preliminary data.</text>
</comment>
<keyword evidence="1" id="KW-0496">Mitochondrion</keyword>
<keyword evidence="2" id="KW-1185">Reference proteome</keyword>
<geneLocation type="mitochondrion" evidence="1"/>
<gene>
    <name evidence="1" type="ORF">L3X38_000278</name>
</gene>
<accession>A0AAD4UTJ5</accession>
<dbReference type="Proteomes" id="UP001054821">
    <property type="component" value="Mitochondrion MT"/>
</dbReference>
<dbReference type="EMBL" id="JAJFAZ020000010">
    <property type="protein sequence ID" value="KAI5311552.1"/>
    <property type="molecule type" value="Genomic_DNA"/>
</dbReference>
<dbReference type="AlphaFoldDB" id="A0AAD4UTJ5"/>
<protein>
    <submittedName>
        <fullName evidence="1">Uncharacterized protein</fullName>
    </submittedName>
</protein>
<evidence type="ECO:0000313" key="2">
    <source>
        <dbReference type="Proteomes" id="UP001054821"/>
    </source>
</evidence>
<organism evidence="1 2">
    <name type="scientific">Prunus dulcis</name>
    <name type="common">Almond</name>
    <name type="synonym">Amygdalus dulcis</name>
    <dbReference type="NCBI Taxonomy" id="3755"/>
    <lineage>
        <taxon>Eukaryota</taxon>
        <taxon>Viridiplantae</taxon>
        <taxon>Streptophyta</taxon>
        <taxon>Embryophyta</taxon>
        <taxon>Tracheophyta</taxon>
        <taxon>Spermatophyta</taxon>
        <taxon>Magnoliopsida</taxon>
        <taxon>eudicotyledons</taxon>
        <taxon>Gunneridae</taxon>
        <taxon>Pentapetalae</taxon>
        <taxon>rosids</taxon>
        <taxon>fabids</taxon>
        <taxon>Rosales</taxon>
        <taxon>Rosaceae</taxon>
        <taxon>Amygdaloideae</taxon>
        <taxon>Amygdaleae</taxon>
        <taxon>Prunus</taxon>
    </lineage>
</organism>